<dbReference type="Proteomes" id="UP001059836">
    <property type="component" value="Chromosome"/>
</dbReference>
<dbReference type="Pfam" id="PF00440">
    <property type="entry name" value="TetR_N"/>
    <property type="match status" value="1"/>
</dbReference>
<reference evidence="4" key="1">
    <citation type="journal article" date="2021" name="Nat. Microbiol.">
        <title>Cocultivation of an ultrasmall environmental parasitic bacterium with lytic ability against bacteria associated with wastewater foams.</title>
        <authorList>
            <person name="Batinovic S."/>
            <person name="Rose J.J.A."/>
            <person name="Ratcliffe J."/>
            <person name="Seviour R.J."/>
            <person name="Petrovski S."/>
        </authorList>
    </citation>
    <scope>NUCLEOTIDE SEQUENCE</scope>
    <source>
        <strain evidence="4">CON9</strain>
    </source>
</reference>
<evidence type="ECO:0000259" key="3">
    <source>
        <dbReference type="PROSITE" id="PS50977"/>
    </source>
</evidence>
<protein>
    <submittedName>
        <fullName evidence="4">TetR family transcriptional regulator</fullName>
    </submittedName>
</protein>
<gene>
    <name evidence="4" type="ORF">GII31_03870</name>
</gene>
<dbReference type="InterPro" id="IPR001647">
    <property type="entry name" value="HTH_TetR"/>
</dbReference>
<dbReference type="InterPro" id="IPR009057">
    <property type="entry name" value="Homeodomain-like_sf"/>
</dbReference>
<dbReference type="SUPFAM" id="SSF46689">
    <property type="entry name" value="Homeodomain-like"/>
    <property type="match status" value="1"/>
</dbReference>
<dbReference type="EMBL" id="CP045809">
    <property type="protein sequence ID" value="QHN34166.1"/>
    <property type="molecule type" value="Genomic_DNA"/>
</dbReference>
<feature type="domain" description="HTH tetR-type" evidence="3">
    <location>
        <begin position="15"/>
        <end position="74"/>
    </location>
</feature>
<organism evidence="4 5">
    <name type="scientific">Gordonia pseudamarae</name>
    <dbReference type="NCBI Taxonomy" id="2831662"/>
    <lineage>
        <taxon>Bacteria</taxon>
        <taxon>Bacillati</taxon>
        <taxon>Actinomycetota</taxon>
        <taxon>Actinomycetes</taxon>
        <taxon>Mycobacteriales</taxon>
        <taxon>Gordoniaceae</taxon>
        <taxon>Gordonia</taxon>
    </lineage>
</organism>
<evidence type="ECO:0000256" key="2">
    <source>
        <dbReference type="PROSITE-ProRule" id="PRU00335"/>
    </source>
</evidence>
<accession>A0ABX6IG96</accession>
<keyword evidence="5" id="KW-1185">Reference proteome</keyword>
<feature type="DNA-binding region" description="H-T-H motif" evidence="2">
    <location>
        <begin position="37"/>
        <end position="56"/>
    </location>
</feature>
<name>A0ABX6IG96_9ACTN</name>
<evidence type="ECO:0000313" key="5">
    <source>
        <dbReference type="Proteomes" id="UP001059836"/>
    </source>
</evidence>
<evidence type="ECO:0000256" key="1">
    <source>
        <dbReference type="ARBA" id="ARBA00023125"/>
    </source>
</evidence>
<dbReference type="RefSeq" id="WP_213246980.1">
    <property type="nucleotide sequence ID" value="NZ_CP045806.1"/>
</dbReference>
<proteinExistence type="predicted"/>
<sequence>MRTHGWGGNPPRDDDEAIARILDATRKQIDDNEGSVKLSDVARVLGVTRQTVYRYFSGTEELLQATAVSAVDELLDRVAARIEGIAVPDAVLVEGVAVVIDELSRDRYVGLMLRSDHLSLGVLGGITGELGRTFIRSMLGRLDVDWAAYGYTESDFDDVAEMALRTLQSLILDDVGDSRSAADLRRFLDRWLGSGIRAIPAARPLSDG</sequence>
<dbReference type="PROSITE" id="PS50977">
    <property type="entry name" value="HTH_TETR_2"/>
    <property type="match status" value="1"/>
</dbReference>
<evidence type="ECO:0000313" key="4">
    <source>
        <dbReference type="EMBL" id="QHN34166.1"/>
    </source>
</evidence>
<dbReference type="Gene3D" id="1.10.357.10">
    <property type="entry name" value="Tetracycline Repressor, domain 2"/>
    <property type="match status" value="1"/>
</dbReference>
<keyword evidence="1 2" id="KW-0238">DNA-binding</keyword>